<dbReference type="Proteomes" id="UP000186922">
    <property type="component" value="Unassembled WGS sequence"/>
</dbReference>
<dbReference type="AlphaFoldDB" id="A0A1D1W6U6"/>
<sequence>MGVVKQLRRGATWFDEKTPGAFRKQKRRRMTTPSFRKTKKPVAPTVVRMPQV</sequence>
<feature type="region of interest" description="Disordered" evidence="1">
    <location>
        <begin position="22"/>
        <end position="52"/>
    </location>
</feature>
<keyword evidence="3" id="KW-1185">Reference proteome</keyword>
<gene>
    <name evidence="2" type="primary">RvY_16726-1</name>
    <name evidence="2" type="synonym">RvY_16726.1</name>
    <name evidence="2" type="ORF">RvY_16726</name>
</gene>
<comment type="caution">
    <text evidence="2">The sequence shown here is derived from an EMBL/GenBank/DDBJ whole genome shotgun (WGS) entry which is preliminary data.</text>
</comment>
<accession>A0A1D1W6U6</accession>
<organism evidence="2 3">
    <name type="scientific">Ramazzottius varieornatus</name>
    <name type="common">Water bear</name>
    <name type="synonym">Tardigrade</name>
    <dbReference type="NCBI Taxonomy" id="947166"/>
    <lineage>
        <taxon>Eukaryota</taxon>
        <taxon>Metazoa</taxon>
        <taxon>Ecdysozoa</taxon>
        <taxon>Tardigrada</taxon>
        <taxon>Eutardigrada</taxon>
        <taxon>Parachela</taxon>
        <taxon>Hypsibioidea</taxon>
        <taxon>Ramazzottiidae</taxon>
        <taxon>Ramazzottius</taxon>
    </lineage>
</organism>
<reference evidence="2 3" key="1">
    <citation type="journal article" date="2016" name="Nat. Commun.">
        <title>Extremotolerant tardigrade genome and improved radiotolerance of human cultured cells by tardigrade-unique protein.</title>
        <authorList>
            <person name="Hashimoto T."/>
            <person name="Horikawa D.D."/>
            <person name="Saito Y."/>
            <person name="Kuwahara H."/>
            <person name="Kozuka-Hata H."/>
            <person name="Shin-I T."/>
            <person name="Minakuchi Y."/>
            <person name="Ohishi K."/>
            <person name="Motoyama A."/>
            <person name="Aizu T."/>
            <person name="Enomoto A."/>
            <person name="Kondo K."/>
            <person name="Tanaka S."/>
            <person name="Hara Y."/>
            <person name="Koshikawa S."/>
            <person name="Sagara H."/>
            <person name="Miura T."/>
            <person name="Yokobori S."/>
            <person name="Miyagawa K."/>
            <person name="Suzuki Y."/>
            <person name="Kubo T."/>
            <person name="Oyama M."/>
            <person name="Kohara Y."/>
            <person name="Fujiyama A."/>
            <person name="Arakawa K."/>
            <person name="Katayama T."/>
            <person name="Toyoda A."/>
            <person name="Kunieda T."/>
        </authorList>
    </citation>
    <scope>NUCLEOTIDE SEQUENCE [LARGE SCALE GENOMIC DNA]</scope>
    <source>
        <strain evidence="2 3">YOKOZUNA-1</strain>
    </source>
</reference>
<evidence type="ECO:0000313" key="3">
    <source>
        <dbReference type="Proteomes" id="UP000186922"/>
    </source>
</evidence>
<dbReference type="EMBL" id="BDGG01000014">
    <property type="protein sequence ID" value="GAV06799.1"/>
    <property type="molecule type" value="Genomic_DNA"/>
</dbReference>
<evidence type="ECO:0000256" key="1">
    <source>
        <dbReference type="SAM" id="MobiDB-lite"/>
    </source>
</evidence>
<feature type="compositionally biased region" description="Basic residues" evidence="1">
    <location>
        <begin position="23"/>
        <end position="40"/>
    </location>
</feature>
<evidence type="ECO:0000313" key="2">
    <source>
        <dbReference type="EMBL" id="GAV06799.1"/>
    </source>
</evidence>
<protein>
    <submittedName>
        <fullName evidence="2">Uncharacterized protein</fullName>
    </submittedName>
</protein>
<proteinExistence type="predicted"/>
<name>A0A1D1W6U6_RAMVA</name>